<dbReference type="RefSeq" id="WP_252435603.1">
    <property type="nucleotide sequence ID" value="NZ_JAGSOV010000009.1"/>
</dbReference>
<feature type="compositionally biased region" description="Basic and acidic residues" evidence="1">
    <location>
        <begin position="17"/>
        <end position="26"/>
    </location>
</feature>
<feature type="compositionally biased region" description="Basic and acidic residues" evidence="1">
    <location>
        <begin position="78"/>
        <end position="89"/>
    </location>
</feature>
<feature type="region of interest" description="Disordered" evidence="1">
    <location>
        <begin position="1"/>
        <end position="29"/>
    </location>
</feature>
<evidence type="ECO:0000256" key="1">
    <source>
        <dbReference type="SAM" id="MobiDB-lite"/>
    </source>
</evidence>
<comment type="caution">
    <text evidence="2">The sequence shown here is derived from an EMBL/GenBank/DDBJ whole genome shotgun (WGS) entry which is preliminary data.</text>
</comment>
<organism evidence="2 3">
    <name type="scientific">Pseudonocardia humida</name>
    <dbReference type="NCBI Taxonomy" id="2800819"/>
    <lineage>
        <taxon>Bacteria</taxon>
        <taxon>Bacillati</taxon>
        <taxon>Actinomycetota</taxon>
        <taxon>Actinomycetes</taxon>
        <taxon>Pseudonocardiales</taxon>
        <taxon>Pseudonocardiaceae</taxon>
        <taxon>Pseudonocardia</taxon>
    </lineage>
</organism>
<evidence type="ECO:0000313" key="3">
    <source>
        <dbReference type="Proteomes" id="UP001165283"/>
    </source>
</evidence>
<feature type="region of interest" description="Disordered" evidence="1">
    <location>
        <begin position="67"/>
        <end position="116"/>
    </location>
</feature>
<reference evidence="2" key="1">
    <citation type="submission" date="2021-04" db="EMBL/GenBank/DDBJ databases">
        <title>Pseudonocardia sp. nov., isolated from sandy soil of mangrove forest.</title>
        <authorList>
            <person name="Zan Z."/>
            <person name="Huang R."/>
            <person name="Liu W."/>
        </authorList>
    </citation>
    <scope>NUCLEOTIDE SEQUENCE</scope>
    <source>
        <strain evidence="2">S2-4</strain>
    </source>
</reference>
<accession>A0ABT0ZTE1</accession>
<keyword evidence="3" id="KW-1185">Reference proteome</keyword>
<dbReference type="Proteomes" id="UP001165283">
    <property type="component" value="Unassembled WGS sequence"/>
</dbReference>
<sequence>MSAYRLQARRAIGGPGRRKEETRLAEADDLDTATGTARALAADGFTVWIFRRADRPRLSAAPHPLRLVTTIDPPQTEADDRRGRPERRPVRPVVPTAHPVAGPVALDEQRALRRAR</sequence>
<gene>
    <name evidence="2" type="ORF">KDL28_02870</name>
</gene>
<protein>
    <submittedName>
        <fullName evidence="2">Uncharacterized protein</fullName>
    </submittedName>
</protein>
<feature type="compositionally biased region" description="Basic and acidic residues" evidence="1">
    <location>
        <begin position="107"/>
        <end position="116"/>
    </location>
</feature>
<name>A0ABT0ZTE1_9PSEU</name>
<dbReference type="EMBL" id="JAGSOV010000009">
    <property type="protein sequence ID" value="MCO1653991.1"/>
    <property type="molecule type" value="Genomic_DNA"/>
</dbReference>
<proteinExistence type="predicted"/>
<evidence type="ECO:0000313" key="2">
    <source>
        <dbReference type="EMBL" id="MCO1653991.1"/>
    </source>
</evidence>